<evidence type="ECO:0000313" key="2">
    <source>
        <dbReference type="EMBL" id="EYE99181.1"/>
    </source>
</evidence>
<dbReference type="OrthoDB" id="4361504at2759"/>
<reference evidence="3" key="1">
    <citation type="journal article" date="2014" name="Nat. Commun.">
        <title>Genomic adaptations of the halophilic Dead Sea filamentous fungus Eurotium rubrum.</title>
        <authorList>
            <person name="Kis-Papo T."/>
            <person name="Weig A.R."/>
            <person name="Riley R."/>
            <person name="Persoh D."/>
            <person name="Salamov A."/>
            <person name="Sun H."/>
            <person name="Lipzen A."/>
            <person name="Wasser S.P."/>
            <person name="Rambold G."/>
            <person name="Grigoriev I.V."/>
            <person name="Nevo E."/>
        </authorList>
    </citation>
    <scope>NUCLEOTIDE SEQUENCE [LARGE SCALE GENOMIC DNA]</scope>
    <source>
        <strain evidence="3">CBS 135680</strain>
    </source>
</reference>
<sequence>MNTSQQSTWNTMPFLLLRLSRRRHQVQQLKRQLIVTEPPLDFISALATFGRHRIHHELSTHLPQQPSGNPYPTHFHHHIFHPTAYALFWSLLILAIRGFYSVFIHPAIYITFGLIAFGTILGCCAAKLHFVTSYGSQYSCDRRYSGTCNIYSMQLRVMEYFGCVVGFGLFVWACSVCSKRVRGVQKG</sequence>
<keyword evidence="1" id="KW-0472">Membrane</keyword>
<keyword evidence="1" id="KW-1133">Transmembrane helix</keyword>
<dbReference type="HOGENOM" id="CLU_1447367_0_0_1"/>
<protein>
    <submittedName>
        <fullName evidence="2">Uncharacterized protein</fullName>
    </submittedName>
</protein>
<gene>
    <name evidence="2" type="ORF">EURHEDRAFT_130839</name>
</gene>
<feature type="transmembrane region" description="Helical" evidence="1">
    <location>
        <begin position="79"/>
        <end position="100"/>
    </location>
</feature>
<keyword evidence="3" id="KW-1185">Reference proteome</keyword>
<evidence type="ECO:0000313" key="3">
    <source>
        <dbReference type="Proteomes" id="UP000019804"/>
    </source>
</evidence>
<dbReference type="AlphaFoldDB" id="A0A017SQU8"/>
<keyword evidence="1" id="KW-0812">Transmembrane</keyword>
<feature type="transmembrane region" description="Helical" evidence="1">
    <location>
        <begin position="107"/>
        <end position="128"/>
    </location>
</feature>
<accession>A0A017SQU8</accession>
<dbReference type="RefSeq" id="XP_040642869.1">
    <property type="nucleotide sequence ID" value="XM_040777738.1"/>
</dbReference>
<name>A0A017SQU8_ASPRC</name>
<organism evidence="2 3">
    <name type="scientific">Aspergillus ruber (strain CBS 135680)</name>
    <dbReference type="NCBI Taxonomy" id="1388766"/>
    <lineage>
        <taxon>Eukaryota</taxon>
        <taxon>Fungi</taxon>
        <taxon>Dikarya</taxon>
        <taxon>Ascomycota</taxon>
        <taxon>Pezizomycotina</taxon>
        <taxon>Eurotiomycetes</taxon>
        <taxon>Eurotiomycetidae</taxon>
        <taxon>Eurotiales</taxon>
        <taxon>Aspergillaceae</taxon>
        <taxon>Aspergillus</taxon>
        <taxon>Aspergillus subgen. Aspergillus</taxon>
    </lineage>
</organism>
<dbReference type="Proteomes" id="UP000019804">
    <property type="component" value="Unassembled WGS sequence"/>
</dbReference>
<feature type="transmembrane region" description="Helical" evidence="1">
    <location>
        <begin position="157"/>
        <end position="177"/>
    </location>
</feature>
<proteinExistence type="predicted"/>
<dbReference type="GeneID" id="63692862"/>
<dbReference type="EMBL" id="KK088412">
    <property type="protein sequence ID" value="EYE99181.1"/>
    <property type="molecule type" value="Genomic_DNA"/>
</dbReference>
<evidence type="ECO:0000256" key="1">
    <source>
        <dbReference type="SAM" id="Phobius"/>
    </source>
</evidence>